<protein>
    <recommendedName>
        <fullName evidence="4">PepSY domain-containing protein</fullName>
    </recommendedName>
</protein>
<proteinExistence type="predicted"/>
<gene>
    <name evidence="2" type="ORF">SAMN05444171_5920</name>
</gene>
<keyword evidence="1" id="KW-0732">Signal</keyword>
<evidence type="ECO:0008006" key="4">
    <source>
        <dbReference type="Google" id="ProtNLM"/>
    </source>
</evidence>
<organism evidence="2 3">
    <name type="scientific">Bradyrhizobium lablabi</name>
    <dbReference type="NCBI Taxonomy" id="722472"/>
    <lineage>
        <taxon>Bacteria</taxon>
        <taxon>Pseudomonadati</taxon>
        <taxon>Pseudomonadota</taxon>
        <taxon>Alphaproteobacteria</taxon>
        <taxon>Hyphomicrobiales</taxon>
        <taxon>Nitrobacteraceae</taxon>
        <taxon>Bradyrhizobium</taxon>
    </lineage>
</organism>
<evidence type="ECO:0000313" key="3">
    <source>
        <dbReference type="Proteomes" id="UP000183208"/>
    </source>
</evidence>
<dbReference type="RefSeq" id="WP_074826560.1">
    <property type="nucleotide sequence ID" value="NZ_FNTI01000001.1"/>
</dbReference>
<accession>A0A1H5F9P7</accession>
<dbReference type="EMBL" id="FNTI01000001">
    <property type="protein sequence ID" value="SED99848.1"/>
    <property type="molecule type" value="Genomic_DNA"/>
</dbReference>
<evidence type="ECO:0000313" key="2">
    <source>
        <dbReference type="EMBL" id="SED99848.1"/>
    </source>
</evidence>
<dbReference type="Proteomes" id="UP000183208">
    <property type="component" value="Unassembled WGS sequence"/>
</dbReference>
<feature type="chain" id="PRO_5010256517" description="PepSY domain-containing protein" evidence="1">
    <location>
        <begin position="25"/>
        <end position="88"/>
    </location>
</feature>
<reference evidence="2 3" key="1">
    <citation type="submission" date="2016-10" db="EMBL/GenBank/DDBJ databases">
        <authorList>
            <person name="de Groot N.N."/>
        </authorList>
    </citation>
    <scope>NUCLEOTIDE SEQUENCE [LARGE SCALE GENOMIC DNA]</scope>
    <source>
        <strain evidence="2 3">GAS522</strain>
    </source>
</reference>
<name>A0A1H5F9P7_9BRAD</name>
<dbReference type="AlphaFoldDB" id="A0A1H5F9P7"/>
<evidence type="ECO:0000256" key="1">
    <source>
        <dbReference type="SAM" id="SignalP"/>
    </source>
</evidence>
<dbReference type="OrthoDB" id="8020600at2"/>
<feature type="signal peptide" evidence="1">
    <location>
        <begin position="1"/>
        <end position="24"/>
    </location>
</feature>
<sequence length="88" mass="9491">MLRFLGIAFGALLLGGLTGSAAPAQETVQSMLAVQIRAQGFSCDKPLGAKRDAKRSKPDYEVWVLRCANATYRVSRAPDLAAKVQVLR</sequence>